<sequence length="647" mass="72371">MQQKLFPLSSPFFIGTNYWASHAGTAMWSDWRPEVVEQDLQRLSEAGLEVLRVFPLWPDFQPIDQLYGGSGQPMGCRHGEQRLSDDAAGRAGVSTLMMGRFAEFLAIASKHGFKVIVGLITGWMSGRLFVPNALKGKSILTDPDAIRWQIRFVKYFISQTRSEESIIAWDLGNECNCMGEVASREEAWMWTSSISNAIKSTDSTRPLISGMHSLTPTGKWTMQDQGELTDILTTHPYPFWTPYLDYDPINTVRPILHAAAESLFYGQIGEKPCFAEEQGTMGPMVCSEQVAAAFGRASMLTQWAHGLPGLLWWCANDQTKLMTAPYDWVACEGELGLMTEEGRVKPVLQELGRLKRMIAELPFGELPERTVEAVCILNSGQDHWAAALGSFLLAKQAGFDLNFQFEDQPIRDSELYLLPCVSGVNGVPKQRWEELLHKVREGAALYLSVEDGYLLNFAELTGLTVENRSRRAKETEVSFEGAVGEVRIPLASPFRLEYRADQAEVLGRETADGNVAFSKASYGRGTVYFFSLPVELEMTRRAETAYRPDEIPYWSVYELISREQRSKRATAALDPFVGVTEHKMGEHTIVAVLINYSPDARTTELTVREDWTLEKAYYGAFPESAGSGTYKVALPPNEAIVLELGRQ</sequence>
<dbReference type="Gene3D" id="3.40.50.880">
    <property type="match status" value="1"/>
</dbReference>
<dbReference type="SUPFAM" id="SSF51445">
    <property type="entry name" value="(Trans)glycosidases"/>
    <property type="match status" value="1"/>
</dbReference>
<reference evidence="1 2" key="1">
    <citation type="journal article" date="2012" name="J. Bacteriol.">
        <title>Complete Genome Sequence of Paenibacillus mucilaginosus 3016, a Bacterium Functional as Microbial Fertilizer.</title>
        <authorList>
            <person name="Ma M."/>
            <person name="Wang Z."/>
            <person name="Li L."/>
            <person name="Jiang X."/>
            <person name="Guan D."/>
            <person name="Cao F."/>
            <person name="Chen H."/>
            <person name="Wang X."/>
            <person name="Shen D."/>
            <person name="Du B."/>
            <person name="Li J."/>
        </authorList>
    </citation>
    <scope>NUCLEOTIDE SEQUENCE [LARGE SCALE GENOMIC DNA]</scope>
    <source>
        <strain evidence="1 2">3016</strain>
    </source>
</reference>
<keyword evidence="2" id="KW-1185">Reference proteome</keyword>
<dbReference type="InterPro" id="IPR017853">
    <property type="entry name" value="GH"/>
</dbReference>
<dbReference type="Gene3D" id="3.20.20.80">
    <property type="entry name" value="Glycosidases"/>
    <property type="match status" value="1"/>
</dbReference>
<evidence type="ECO:0000313" key="1">
    <source>
        <dbReference type="EMBL" id="AFC28980.1"/>
    </source>
</evidence>
<dbReference type="EMBL" id="CP003235">
    <property type="protein sequence ID" value="AFC28980.1"/>
    <property type="molecule type" value="Genomic_DNA"/>
</dbReference>
<dbReference type="KEGG" id="pmq:PM3016_2084"/>
<organism evidence="1 2">
    <name type="scientific">Paenibacillus mucilaginosus 3016</name>
    <dbReference type="NCBI Taxonomy" id="1116391"/>
    <lineage>
        <taxon>Bacteria</taxon>
        <taxon>Bacillati</taxon>
        <taxon>Bacillota</taxon>
        <taxon>Bacilli</taxon>
        <taxon>Bacillales</taxon>
        <taxon>Paenibacillaceae</taxon>
        <taxon>Paenibacillus</taxon>
    </lineage>
</organism>
<gene>
    <name evidence="1" type="ORF">PM3016_2084</name>
</gene>
<evidence type="ECO:0000313" key="2">
    <source>
        <dbReference type="Proteomes" id="UP000007523"/>
    </source>
</evidence>
<name>H6NCQ1_9BACL</name>
<accession>H6NCQ1</accession>
<dbReference type="InterPro" id="IPR029062">
    <property type="entry name" value="Class_I_gatase-like"/>
</dbReference>
<dbReference type="HOGENOM" id="CLU_429428_0_0_9"/>
<dbReference type="AlphaFoldDB" id="H6NCQ1"/>
<proteinExistence type="predicted"/>
<dbReference type="Proteomes" id="UP000007523">
    <property type="component" value="Chromosome"/>
</dbReference>
<protein>
    <submittedName>
        <fullName evidence="1">Endo-beta-mannanase-like protein</fullName>
    </submittedName>
</protein>
<dbReference type="RefSeq" id="WP_014369413.1">
    <property type="nucleotide sequence ID" value="NC_016935.1"/>
</dbReference>